<reference evidence="2 3" key="1">
    <citation type="submission" date="2018-04" db="EMBL/GenBank/DDBJ databases">
        <title>Chitinophaga fuyangensis sp. nov., isolated from soil in a chemical factory.</title>
        <authorList>
            <person name="Chen K."/>
        </authorList>
    </citation>
    <scope>NUCLEOTIDE SEQUENCE [LARGE SCALE GENOMIC DNA]</scope>
    <source>
        <strain evidence="2 3">LY-1</strain>
    </source>
</reference>
<accession>A0A2T7BKP0</accession>
<dbReference type="InterPro" id="IPR013328">
    <property type="entry name" value="6PGD_dom2"/>
</dbReference>
<gene>
    <name evidence="2" type="ORF">DCC81_01745</name>
</gene>
<dbReference type="RefSeq" id="WP_108684871.1">
    <property type="nucleotide sequence ID" value="NZ_QCYK01000001.1"/>
</dbReference>
<evidence type="ECO:0000313" key="3">
    <source>
        <dbReference type="Proteomes" id="UP000244450"/>
    </source>
</evidence>
<keyword evidence="3" id="KW-1185">Reference proteome</keyword>
<dbReference type="GO" id="GO:0016616">
    <property type="term" value="F:oxidoreductase activity, acting on the CH-OH group of donors, NAD or NADP as acceptor"/>
    <property type="evidence" value="ECO:0007669"/>
    <property type="project" value="InterPro"/>
</dbReference>
<dbReference type="Gene3D" id="1.10.1040.10">
    <property type="entry name" value="N-(1-d-carboxylethyl)-l-norvaline Dehydrogenase, domain 2"/>
    <property type="match status" value="1"/>
</dbReference>
<dbReference type="AlphaFoldDB" id="A0A2T7BKP0"/>
<feature type="domain" description="3-hydroxyacyl-CoA dehydrogenase C-terminal" evidence="1">
    <location>
        <begin position="133"/>
        <end position="211"/>
    </location>
</feature>
<dbReference type="PANTHER" id="PTHR48075:SF5">
    <property type="entry name" value="3-HYDROXYBUTYRYL-COA DEHYDROGENASE"/>
    <property type="match status" value="1"/>
</dbReference>
<evidence type="ECO:0000313" key="2">
    <source>
        <dbReference type="EMBL" id="PUZ28232.1"/>
    </source>
</evidence>
<name>A0A2T7BKP0_9BACT</name>
<organism evidence="2 3">
    <name type="scientific">Chitinophaga parva</name>
    <dbReference type="NCBI Taxonomy" id="2169414"/>
    <lineage>
        <taxon>Bacteria</taxon>
        <taxon>Pseudomonadati</taxon>
        <taxon>Bacteroidota</taxon>
        <taxon>Chitinophagia</taxon>
        <taxon>Chitinophagales</taxon>
        <taxon>Chitinophagaceae</taxon>
        <taxon>Chitinophaga</taxon>
    </lineage>
</organism>
<sequence>MQILVTGDAARWEALQAKPFGHHTLRYETDISRTDLSAYALVIDLSLDDTPGNATSYAQYPDTPVLGNVVKTSLQALREKYNATSIIGCNWLPGFLHMPLLEMSCTEDALWQKWESLQTQLGWESARVADMPGLVTPRVVSMIINEAYFTAAEGTASREDIDLAMQLGTNYPYGPFEWGAKIGLAQVVGILRAVKAATGMPRYEICPLLEAEALNHKN</sequence>
<evidence type="ECO:0000259" key="1">
    <source>
        <dbReference type="Pfam" id="PF00725"/>
    </source>
</evidence>
<dbReference type="Pfam" id="PF00725">
    <property type="entry name" value="3HCDH"/>
    <property type="match status" value="1"/>
</dbReference>
<protein>
    <submittedName>
        <fullName evidence="2">3-hydroxyacyl-CoA dehydrogenase</fullName>
    </submittedName>
</protein>
<dbReference type="OrthoDB" id="2986269at2"/>
<dbReference type="InterPro" id="IPR008927">
    <property type="entry name" value="6-PGluconate_DH-like_C_sf"/>
</dbReference>
<dbReference type="SUPFAM" id="SSF48179">
    <property type="entry name" value="6-phosphogluconate dehydrogenase C-terminal domain-like"/>
    <property type="match status" value="1"/>
</dbReference>
<proteinExistence type="predicted"/>
<dbReference type="PANTHER" id="PTHR48075">
    <property type="entry name" value="3-HYDROXYACYL-COA DEHYDROGENASE FAMILY PROTEIN"/>
    <property type="match status" value="1"/>
</dbReference>
<dbReference type="InterPro" id="IPR006108">
    <property type="entry name" value="3HC_DH_C"/>
</dbReference>
<dbReference type="GO" id="GO:0006631">
    <property type="term" value="P:fatty acid metabolic process"/>
    <property type="evidence" value="ECO:0007669"/>
    <property type="project" value="InterPro"/>
</dbReference>
<dbReference type="Proteomes" id="UP000244450">
    <property type="component" value="Unassembled WGS sequence"/>
</dbReference>
<dbReference type="EMBL" id="QCYK01000001">
    <property type="protein sequence ID" value="PUZ28232.1"/>
    <property type="molecule type" value="Genomic_DNA"/>
</dbReference>
<comment type="caution">
    <text evidence="2">The sequence shown here is derived from an EMBL/GenBank/DDBJ whole genome shotgun (WGS) entry which is preliminary data.</text>
</comment>